<protein>
    <submittedName>
        <fullName evidence="1">Uncharacterized protein</fullName>
    </submittedName>
</protein>
<comment type="caution">
    <text evidence="1">The sequence shown here is derived from an EMBL/GenBank/DDBJ whole genome shotgun (WGS) entry which is preliminary data.</text>
</comment>
<reference evidence="1 2" key="1">
    <citation type="journal article" date="2011" name="BMC Genomics">
        <title>Comparative genomics reveals diversity among xanthomonads infecting tomato and pepper.</title>
        <authorList>
            <person name="Potnis N."/>
            <person name="Krasileva K."/>
            <person name="Chow V."/>
            <person name="Almeida N.F."/>
            <person name="Patil P.B."/>
            <person name="Ryan R.P."/>
            <person name="Sharlach M."/>
            <person name="Behlau F."/>
            <person name="Dow J.M."/>
            <person name="Momol M.T."/>
            <person name="White F.F."/>
            <person name="Preston J.F."/>
            <person name="Vinatzer B.A."/>
            <person name="Koebnik R."/>
            <person name="Setubal J.C."/>
            <person name="Norman D.J."/>
            <person name="Staskawicz B.J."/>
            <person name="Jones J.B."/>
        </authorList>
    </citation>
    <scope>NUCLEOTIDE SEQUENCE [LARGE SCALE GENOMIC DNA]</scope>
    <source>
        <strain evidence="1 2">ATCC 35937</strain>
    </source>
</reference>
<evidence type="ECO:0000313" key="2">
    <source>
        <dbReference type="Proteomes" id="UP000003299"/>
    </source>
</evidence>
<dbReference type="AlphaFoldDB" id="F1W5A6"/>
<organism evidence="1 2">
    <name type="scientific">Xanthomonas vesicatoria ATCC 35937</name>
    <dbReference type="NCBI Taxonomy" id="925775"/>
    <lineage>
        <taxon>Bacteria</taxon>
        <taxon>Pseudomonadati</taxon>
        <taxon>Pseudomonadota</taxon>
        <taxon>Gammaproteobacteria</taxon>
        <taxon>Lysobacterales</taxon>
        <taxon>Lysobacteraceae</taxon>
        <taxon>Xanthomonas</taxon>
    </lineage>
</organism>
<evidence type="ECO:0000313" key="1">
    <source>
        <dbReference type="EMBL" id="EGD09301.1"/>
    </source>
</evidence>
<proteinExistence type="predicted"/>
<dbReference type="Proteomes" id="UP000003299">
    <property type="component" value="Unassembled WGS sequence"/>
</dbReference>
<name>F1W5A6_9XANT</name>
<accession>F1W5A6</accession>
<sequence>MSQQVIRLNRTMHCLHMHTGQLDWSLPAHHRGTFGMDAATELTWTYLRRIAGG</sequence>
<dbReference type="EMBL" id="AEQV01000076">
    <property type="protein sequence ID" value="EGD09301.1"/>
    <property type="molecule type" value="Genomic_DNA"/>
</dbReference>
<gene>
    <name evidence="1" type="ORF">XVE_2393</name>
</gene>